<dbReference type="InterPro" id="IPR007263">
    <property type="entry name" value="DCC1-like"/>
</dbReference>
<dbReference type="PANTHER" id="PTHR33639:SF2">
    <property type="entry name" value="DUF393 DOMAIN-CONTAINING PROTEIN"/>
    <property type="match status" value="1"/>
</dbReference>
<dbReference type="EMBL" id="RBOV01000197">
    <property type="protein sequence ID" value="RMN11382.1"/>
    <property type="molecule type" value="Genomic_DNA"/>
</dbReference>
<evidence type="ECO:0000313" key="1">
    <source>
        <dbReference type="EMBL" id="RMN11382.1"/>
    </source>
</evidence>
<reference evidence="1 2" key="1">
    <citation type="submission" date="2018-08" db="EMBL/GenBank/DDBJ databases">
        <title>Recombination of ecologically and evolutionarily significant loci maintains genetic cohesion in the Pseudomonas syringae species complex.</title>
        <authorList>
            <person name="Dillon M."/>
            <person name="Thakur S."/>
            <person name="Almeida R.N.D."/>
            <person name="Weir B.S."/>
            <person name="Guttman D.S."/>
        </authorList>
    </citation>
    <scope>NUCLEOTIDE SEQUENCE [LARGE SCALE GENOMIC DNA]</scope>
    <source>
        <strain evidence="1 2">ICMP 12341</strain>
    </source>
</reference>
<accession>A0A3M3JKY0</accession>
<organism evidence="1 2">
    <name type="scientific">Pseudomonas syringae pv. coriandricola</name>
    <dbReference type="NCBI Taxonomy" id="264453"/>
    <lineage>
        <taxon>Bacteria</taxon>
        <taxon>Pseudomonadati</taxon>
        <taxon>Pseudomonadota</taxon>
        <taxon>Gammaproteobacteria</taxon>
        <taxon>Pseudomonadales</taxon>
        <taxon>Pseudomonadaceae</taxon>
        <taxon>Pseudomonas</taxon>
    </lineage>
</organism>
<protein>
    <submittedName>
        <fullName evidence="1">Putative membrane protein</fullName>
    </submittedName>
</protein>
<dbReference type="Proteomes" id="UP000271468">
    <property type="component" value="Unassembled WGS sequence"/>
</dbReference>
<name>A0A3M3JKY0_9PSED</name>
<gene>
    <name evidence="1" type="ORF">ALQ65_100510</name>
</gene>
<sequence length="173" mass="20344">MDRRGVRVFGRHMPVFCCNRRWLFPRQVNCMSTSPAPYLQPDECVVLFDGVCKLCNGVVRFLIRHDPHRRLRLAAVQSKEGQALLQWAGLPLDEFHTIAVIVNNRVFVRSDAFLHIMGLLPAPWPLLKVLRIFPRILRDWAYNRIALNRYRLFGRYDHCLLPSPEHRQRFLGD</sequence>
<comment type="caution">
    <text evidence="1">The sequence shown here is derived from an EMBL/GenBank/DDBJ whole genome shotgun (WGS) entry which is preliminary data.</text>
</comment>
<dbReference type="Pfam" id="PF04134">
    <property type="entry name" value="DCC1-like"/>
    <property type="match status" value="1"/>
</dbReference>
<evidence type="ECO:0000313" key="2">
    <source>
        <dbReference type="Proteomes" id="UP000271468"/>
    </source>
</evidence>
<dbReference type="GO" id="GO:0015035">
    <property type="term" value="F:protein-disulfide reductase activity"/>
    <property type="evidence" value="ECO:0007669"/>
    <property type="project" value="InterPro"/>
</dbReference>
<dbReference type="PANTHER" id="PTHR33639">
    <property type="entry name" value="THIOL-DISULFIDE OXIDOREDUCTASE DCC"/>
    <property type="match status" value="1"/>
</dbReference>
<dbReference type="InterPro" id="IPR052927">
    <property type="entry name" value="DCC_oxidoreductase"/>
</dbReference>
<proteinExistence type="predicted"/>
<dbReference type="AlphaFoldDB" id="A0A3M3JKY0"/>